<protein>
    <submittedName>
        <fullName evidence="5">dATP pyrophosphohydrolase</fullName>
        <ecNumber evidence="5">3.6.1.-</ecNumber>
    </submittedName>
</protein>
<dbReference type="InterPro" id="IPR003564">
    <property type="entry name" value="DHNTPase"/>
</dbReference>
<name>A0A448TTP2_9PAST</name>
<dbReference type="EC" id="3.6.1.-" evidence="5"/>
<dbReference type="InterPro" id="IPR051325">
    <property type="entry name" value="Nudix_hydrolase_domain"/>
</dbReference>
<dbReference type="PANTHER" id="PTHR21340:SF0">
    <property type="entry name" value="BIS(5'-NUCLEOSYL)-TETRAPHOSPHATASE [ASYMMETRICAL]"/>
    <property type="match status" value="1"/>
</dbReference>
<dbReference type="Pfam" id="PF00293">
    <property type="entry name" value="NUDIX"/>
    <property type="match status" value="1"/>
</dbReference>
<feature type="binding site" evidence="3">
    <location>
        <position position="35"/>
    </location>
    <ligand>
        <name>Mg(2+)</name>
        <dbReference type="ChEBI" id="CHEBI:18420"/>
    </ligand>
</feature>
<dbReference type="InterPro" id="IPR020084">
    <property type="entry name" value="NUDIX_hydrolase_CS"/>
</dbReference>
<feature type="binding site" evidence="2">
    <location>
        <position position="110"/>
    </location>
    <ligand>
        <name>substrate</name>
    </ligand>
</feature>
<dbReference type="EMBL" id="LR134510">
    <property type="protein sequence ID" value="VEJ09191.1"/>
    <property type="molecule type" value="Genomic_DNA"/>
</dbReference>
<sequence>MLQRQDDVYFWQSVTGSLEKNETPRDTALREVLEETGIDIVKEGLDLIDCHKSIEFEIFPQFRYRYAPDVSKVKEHWFLLPLNSKRIPQLAEHQAYRWLSPEDAAQLTKSWNNAEAILAFL</sequence>
<keyword evidence="6" id="KW-1185">Reference proteome</keyword>
<keyword evidence="3" id="KW-0460">Magnesium</keyword>
<keyword evidence="1 5" id="KW-0378">Hydrolase</keyword>
<dbReference type="KEGG" id="adp:NCTC12871_00632"/>
<dbReference type="GO" id="GO:0019177">
    <property type="term" value="F:dihydroneopterin triphosphate pyrophosphohydrolase activity"/>
    <property type="evidence" value="ECO:0007669"/>
    <property type="project" value="InterPro"/>
</dbReference>
<evidence type="ECO:0000256" key="1">
    <source>
        <dbReference type="ARBA" id="ARBA00022801"/>
    </source>
</evidence>
<dbReference type="NCBIfam" id="NF006961">
    <property type="entry name" value="PRK09438.1"/>
    <property type="match status" value="1"/>
</dbReference>
<feature type="binding site" evidence="3">
    <location>
        <position position="31"/>
    </location>
    <ligand>
        <name>Mg(2+)</name>
        <dbReference type="ChEBI" id="CHEBI:18420"/>
    </ligand>
</feature>
<feature type="binding site" evidence="2">
    <location>
        <position position="4"/>
    </location>
    <ligand>
        <name>substrate</name>
    </ligand>
</feature>
<evidence type="ECO:0000256" key="2">
    <source>
        <dbReference type="PIRSR" id="PIRSR603564-1"/>
    </source>
</evidence>
<keyword evidence="3" id="KW-0479">Metal-binding</keyword>
<comment type="cofactor">
    <cofactor evidence="3">
        <name>Mg(2+)</name>
        <dbReference type="ChEBI" id="CHEBI:18420"/>
    </cofactor>
    <text evidence="3">Binds 1 Mg(2+) ion per subunit.</text>
</comment>
<dbReference type="SUPFAM" id="SSF55811">
    <property type="entry name" value="Nudix"/>
    <property type="match status" value="1"/>
</dbReference>
<dbReference type="AlphaFoldDB" id="A0A448TTP2"/>
<feature type="domain" description="Nudix hydrolase" evidence="4">
    <location>
        <begin position="1"/>
        <end position="121"/>
    </location>
</feature>
<dbReference type="GO" id="GO:0046872">
    <property type="term" value="F:metal ion binding"/>
    <property type="evidence" value="ECO:0007669"/>
    <property type="project" value="UniProtKB-KW"/>
</dbReference>
<dbReference type="GO" id="GO:0008828">
    <property type="term" value="F:dATP diphosphatase activity"/>
    <property type="evidence" value="ECO:0007669"/>
    <property type="project" value="InterPro"/>
</dbReference>
<evidence type="ECO:0000313" key="6">
    <source>
        <dbReference type="Proteomes" id="UP000279799"/>
    </source>
</evidence>
<dbReference type="PROSITE" id="PS00893">
    <property type="entry name" value="NUDIX_BOX"/>
    <property type="match status" value="1"/>
</dbReference>
<dbReference type="PRINTS" id="PR01404">
    <property type="entry name" value="NPPPHYDRLASE"/>
</dbReference>
<dbReference type="Gene3D" id="3.90.79.10">
    <property type="entry name" value="Nucleoside Triphosphate Pyrophosphohydrolase"/>
    <property type="match status" value="1"/>
</dbReference>
<dbReference type="PANTHER" id="PTHR21340">
    <property type="entry name" value="DIADENOSINE 5,5-P1,P4-TETRAPHOSPHATE PYROPHOSPHOHYDROLASE MUTT"/>
    <property type="match status" value="1"/>
</dbReference>
<feature type="binding site" evidence="2">
    <location>
        <position position="15"/>
    </location>
    <ligand>
        <name>substrate</name>
    </ligand>
</feature>
<dbReference type="GO" id="GO:0006167">
    <property type="term" value="P:AMP biosynthetic process"/>
    <property type="evidence" value="ECO:0007669"/>
    <property type="project" value="TreeGrafter"/>
</dbReference>
<dbReference type="GO" id="GO:0006754">
    <property type="term" value="P:ATP biosynthetic process"/>
    <property type="evidence" value="ECO:0007669"/>
    <property type="project" value="TreeGrafter"/>
</dbReference>
<gene>
    <name evidence="5" type="primary">ntpA</name>
    <name evidence="5" type="ORF">NCTC12871_00632</name>
</gene>
<dbReference type="InterPro" id="IPR000086">
    <property type="entry name" value="NUDIX_hydrolase_dom"/>
</dbReference>
<feature type="binding site" evidence="2">
    <location>
        <begin position="56"/>
        <end position="59"/>
    </location>
    <ligand>
        <name>substrate</name>
    </ligand>
</feature>
<organism evidence="5 6">
    <name type="scientific">Actinobacillus delphinicola</name>
    <dbReference type="NCBI Taxonomy" id="51161"/>
    <lineage>
        <taxon>Bacteria</taxon>
        <taxon>Pseudomonadati</taxon>
        <taxon>Pseudomonadota</taxon>
        <taxon>Gammaproteobacteria</taxon>
        <taxon>Pasteurellales</taxon>
        <taxon>Pasteurellaceae</taxon>
        <taxon>Actinobacillus</taxon>
    </lineage>
</organism>
<feature type="binding site" evidence="3">
    <location>
        <position position="92"/>
    </location>
    <ligand>
        <name>Mg(2+)</name>
        <dbReference type="ChEBI" id="CHEBI:18420"/>
    </ligand>
</feature>
<dbReference type="GO" id="GO:0046656">
    <property type="term" value="P:folic acid biosynthetic process"/>
    <property type="evidence" value="ECO:0007669"/>
    <property type="project" value="InterPro"/>
</dbReference>
<dbReference type="PROSITE" id="PS51462">
    <property type="entry name" value="NUDIX"/>
    <property type="match status" value="1"/>
</dbReference>
<dbReference type="CDD" id="cd04664">
    <property type="entry name" value="NUDIX_DHNTPase_like"/>
    <property type="match status" value="1"/>
</dbReference>
<evidence type="ECO:0000259" key="4">
    <source>
        <dbReference type="PROSITE" id="PS51462"/>
    </source>
</evidence>
<reference evidence="5 6" key="1">
    <citation type="submission" date="2018-12" db="EMBL/GenBank/DDBJ databases">
        <authorList>
            <consortium name="Pathogen Informatics"/>
        </authorList>
    </citation>
    <scope>NUCLEOTIDE SEQUENCE [LARGE SCALE GENOMIC DNA]</scope>
    <source>
        <strain evidence="5 6">NCTC12871</strain>
    </source>
</reference>
<proteinExistence type="predicted"/>
<dbReference type="GO" id="GO:0004081">
    <property type="term" value="F:bis(5'-nucleosyl)-tetraphosphatase (asymmetrical) activity"/>
    <property type="evidence" value="ECO:0007669"/>
    <property type="project" value="TreeGrafter"/>
</dbReference>
<evidence type="ECO:0000313" key="5">
    <source>
        <dbReference type="EMBL" id="VEJ09191.1"/>
    </source>
</evidence>
<accession>A0A448TTP2</accession>
<evidence type="ECO:0000256" key="3">
    <source>
        <dbReference type="PIRSR" id="PIRSR603564-2"/>
    </source>
</evidence>
<dbReference type="Proteomes" id="UP000279799">
    <property type="component" value="Chromosome"/>
</dbReference>
<dbReference type="InterPro" id="IPR015797">
    <property type="entry name" value="NUDIX_hydrolase-like_dom_sf"/>
</dbReference>